<feature type="disulfide bond" evidence="9">
    <location>
        <begin position="36"/>
        <end position="54"/>
    </location>
</feature>
<evidence type="ECO:0000256" key="2">
    <source>
        <dbReference type="ARBA" id="ARBA00022692"/>
    </source>
</evidence>
<dbReference type="PROSITE" id="PS50068">
    <property type="entry name" value="LDLRA_2"/>
    <property type="match status" value="3"/>
</dbReference>
<evidence type="ECO:0000256" key="11">
    <source>
        <dbReference type="SAM" id="SignalP"/>
    </source>
</evidence>
<dbReference type="InterPro" id="IPR036055">
    <property type="entry name" value="LDL_receptor-like_sf"/>
</dbReference>
<dbReference type="PANTHER" id="PTHR22722">
    <property type="entry name" value="LOW-DENSITY LIPOPROTEIN RECEPTOR-RELATED PROTEIN 2-RELATED"/>
    <property type="match status" value="1"/>
</dbReference>
<sequence>MKNRATIAHVLLVGTFLVPSLPAVAGSSADNWMFDCGSRMCIQPQRMCDGIDDCGNYADEKACSLDVLVRPPCSFACHNSTRCVQPSWVCDGVYDCGDGSDEKDCPEAKAAALYCRSATRPDPTPATPPADAALSNATGATPPSRDCNVSDGDFWCPDGRCLLAFQVCDRVRDCSDGADEGPLCQLNIGRTDAVGWWTSACSFACCSSRCRIRTT</sequence>
<keyword evidence="8" id="KW-0325">Glycoprotein</keyword>
<dbReference type="Pfam" id="PF00057">
    <property type="entry name" value="Ldl_recept_a"/>
    <property type="match status" value="2"/>
</dbReference>
<feature type="disulfide bond" evidence="9">
    <location>
        <begin position="156"/>
        <end position="174"/>
    </location>
</feature>
<evidence type="ECO:0000256" key="6">
    <source>
        <dbReference type="ARBA" id="ARBA00023157"/>
    </source>
</evidence>
<dbReference type="AlphaFoldDB" id="A0A9D4T793"/>
<feature type="region of interest" description="Disordered" evidence="10">
    <location>
        <begin position="120"/>
        <end position="142"/>
    </location>
</feature>
<evidence type="ECO:0000256" key="7">
    <source>
        <dbReference type="ARBA" id="ARBA00023170"/>
    </source>
</evidence>
<evidence type="ECO:0000313" key="13">
    <source>
        <dbReference type="Proteomes" id="UP000821837"/>
    </source>
</evidence>
<dbReference type="Gene3D" id="4.10.400.10">
    <property type="entry name" value="Low-density Lipoprotein Receptor"/>
    <property type="match status" value="3"/>
</dbReference>
<keyword evidence="13" id="KW-1185">Reference proteome</keyword>
<keyword evidence="4" id="KW-1133">Transmembrane helix</keyword>
<comment type="subcellular location">
    <subcellularLocation>
        <location evidence="1">Membrane</location>
        <topology evidence="1">Single-pass membrane protein</topology>
    </subcellularLocation>
</comment>
<comment type="caution">
    <text evidence="9">Lacks conserved residue(s) required for the propagation of feature annotation.</text>
</comment>
<evidence type="ECO:0000256" key="10">
    <source>
        <dbReference type="SAM" id="MobiDB-lite"/>
    </source>
</evidence>
<feature type="disulfide bond" evidence="9">
    <location>
        <begin position="90"/>
        <end position="105"/>
    </location>
</feature>
<dbReference type="SUPFAM" id="SSF57424">
    <property type="entry name" value="LDL receptor-like module"/>
    <property type="match status" value="3"/>
</dbReference>
<name>A0A9D4T793_RHISA</name>
<reference evidence="12" key="1">
    <citation type="journal article" date="2020" name="Cell">
        <title>Large-Scale Comparative Analyses of Tick Genomes Elucidate Their Genetic Diversity and Vector Capacities.</title>
        <authorList>
            <consortium name="Tick Genome and Microbiome Consortium (TIGMIC)"/>
            <person name="Jia N."/>
            <person name="Wang J."/>
            <person name="Shi W."/>
            <person name="Du L."/>
            <person name="Sun Y."/>
            <person name="Zhan W."/>
            <person name="Jiang J.F."/>
            <person name="Wang Q."/>
            <person name="Zhang B."/>
            <person name="Ji P."/>
            <person name="Bell-Sakyi L."/>
            <person name="Cui X.M."/>
            <person name="Yuan T.T."/>
            <person name="Jiang B.G."/>
            <person name="Yang W.F."/>
            <person name="Lam T.T."/>
            <person name="Chang Q.C."/>
            <person name="Ding S.J."/>
            <person name="Wang X.J."/>
            <person name="Zhu J.G."/>
            <person name="Ruan X.D."/>
            <person name="Zhao L."/>
            <person name="Wei J.T."/>
            <person name="Ye R.Z."/>
            <person name="Que T.C."/>
            <person name="Du C.H."/>
            <person name="Zhou Y.H."/>
            <person name="Cheng J.X."/>
            <person name="Dai P.F."/>
            <person name="Guo W.B."/>
            <person name="Han X.H."/>
            <person name="Huang E.J."/>
            <person name="Li L.F."/>
            <person name="Wei W."/>
            <person name="Gao Y.C."/>
            <person name="Liu J.Z."/>
            <person name="Shao H.Z."/>
            <person name="Wang X."/>
            <person name="Wang C.C."/>
            <person name="Yang T.C."/>
            <person name="Huo Q.B."/>
            <person name="Li W."/>
            <person name="Chen H.Y."/>
            <person name="Chen S.E."/>
            <person name="Zhou L.G."/>
            <person name="Ni X.B."/>
            <person name="Tian J.H."/>
            <person name="Sheng Y."/>
            <person name="Liu T."/>
            <person name="Pan Y.S."/>
            <person name="Xia L.Y."/>
            <person name="Li J."/>
            <person name="Zhao F."/>
            <person name="Cao W.C."/>
        </authorList>
    </citation>
    <scope>NUCLEOTIDE SEQUENCE</scope>
    <source>
        <strain evidence="12">Rsan-2018</strain>
    </source>
</reference>
<keyword evidence="2" id="KW-0812">Transmembrane</keyword>
<keyword evidence="5" id="KW-0472">Membrane</keyword>
<keyword evidence="3" id="KW-0677">Repeat</keyword>
<dbReference type="SMART" id="SM00192">
    <property type="entry name" value="LDLa"/>
    <property type="match status" value="3"/>
</dbReference>
<dbReference type="Proteomes" id="UP000821837">
    <property type="component" value="Chromosome 10"/>
</dbReference>
<dbReference type="VEuPathDB" id="VectorBase:RSAN_052460"/>
<feature type="disulfide bond" evidence="9">
    <location>
        <begin position="48"/>
        <end position="63"/>
    </location>
</feature>
<protein>
    <submittedName>
        <fullName evidence="12">Uncharacterized protein</fullName>
    </submittedName>
</protein>
<evidence type="ECO:0000256" key="1">
    <source>
        <dbReference type="ARBA" id="ARBA00004167"/>
    </source>
</evidence>
<dbReference type="PROSITE" id="PS01209">
    <property type="entry name" value="LDLRA_1"/>
    <property type="match status" value="3"/>
</dbReference>
<feature type="signal peptide" evidence="11">
    <location>
        <begin position="1"/>
        <end position="26"/>
    </location>
</feature>
<dbReference type="InterPro" id="IPR002172">
    <property type="entry name" value="LDrepeatLR_classA_rpt"/>
</dbReference>
<gene>
    <name evidence="12" type="ORF">HPB52_008467</name>
</gene>
<evidence type="ECO:0000256" key="9">
    <source>
        <dbReference type="PROSITE-ProRule" id="PRU00124"/>
    </source>
</evidence>
<dbReference type="GO" id="GO:0005886">
    <property type="term" value="C:plasma membrane"/>
    <property type="evidence" value="ECO:0007669"/>
    <property type="project" value="TreeGrafter"/>
</dbReference>
<feature type="chain" id="PRO_5038481775" evidence="11">
    <location>
        <begin position="27"/>
        <end position="215"/>
    </location>
</feature>
<dbReference type="InterPro" id="IPR051221">
    <property type="entry name" value="LDLR-related"/>
</dbReference>
<dbReference type="EMBL" id="JABSTV010001246">
    <property type="protein sequence ID" value="KAH7976044.1"/>
    <property type="molecule type" value="Genomic_DNA"/>
</dbReference>
<proteinExistence type="predicted"/>
<evidence type="ECO:0000256" key="4">
    <source>
        <dbReference type="ARBA" id="ARBA00022989"/>
    </source>
</evidence>
<dbReference type="GO" id="GO:0043235">
    <property type="term" value="C:receptor complex"/>
    <property type="evidence" value="ECO:0007669"/>
    <property type="project" value="TreeGrafter"/>
</dbReference>
<keyword evidence="7" id="KW-0675">Receptor</keyword>
<organism evidence="12 13">
    <name type="scientific">Rhipicephalus sanguineus</name>
    <name type="common">Brown dog tick</name>
    <name type="synonym">Ixodes sanguineus</name>
    <dbReference type="NCBI Taxonomy" id="34632"/>
    <lineage>
        <taxon>Eukaryota</taxon>
        <taxon>Metazoa</taxon>
        <taxon>Ecdysozoa</taxon>
        <taxon>Arthropoda</taxon>
        <taxon>Chelicerata</taxon>
        <taxon>Arachnida</taxon>
        <taxon>Acari</taxon>
        <taxon>Parasitiformes</taxon>
        <taxon>Ixodida</taxon>
        <taxon>Ixodoidea</taxon>
        <taxon>Ixodidae</taxon>
        <taxon>Rhipicephalinae</taxon>
        <taxon>Rhipicephalus</taxon>
        <taxon>Rhipicephalus</taxon>
    </lineage>
</organism>
<evidence type="ECO:0000256" key="8">
    <source>
        <dbReference type="ARBA" id="ARBA00023180"/>
    </source>
</evidence>
<reference evidence="12" key="2">
    <citation type="submission" date="2021-09" db="EMBL/GenBank/DDBJ databases">
        <authorList>
            <person name="Jia N."/>
            <person name="Wang J."/>
            <person name="Shi W."/>
            <person name="Du L."/>
            <person name="Sun Y."/>
            <person name="Zhan W."/>
            <person name="Jiang J."/>
            <person name="Wang Q."/>
            <person name="Zhang B."/>
            <person name="Ji P."/>
            <person name="Sakyi L.B."/>
            <person name="Cui X."/>
            <person name="Yuan T."/>
            <person name="Jiang B."/>
            <person name="Yang W."/>
            <person name="Lam T.T.-Y."/>
            <person name="Chang Q."/>
            <person name="Ding S."/>
            <person name="Wang X."/>
            <person name="Zhu J."/>
            <person name="Ruan X."/>
            <person name="Zhao L."/>
            <person name="Wei J."/>
            <person name="Que T."/>
            <person name="Du C."/>
            <person name="Cheng J."/>
            <person name="Dai P."/>
            <person name="Han X."/>
            <person name="Huang E."/>
            <person name="Gao Y."/>
            <person name="Liu J."/>
            <person name="Shao H."/>
            <person name="Ye R."/>
            <person name="Li L."/>
            <person name="Wei W."/>
            <person name="Wang X."/>
            <person name="Wang C."/>
            <person name="Huo Q."/>
            <person name="Li W."/>
            <person name="Guo W."/>
            <person name="Chen H."/>
            <person name="Chen S."/>
            <person name="Zhou L."/>
            <person name="Zhou L."/>
            <person name="Ni X."/>
            <person name="Tian J."/>
            <person name="Zhou Y."/>
            <person name="Sheng Y."/>
            <person name="Liu T."/>
            <person name="Pan Y."/>
            <person name="Xia L."/>
            <person name="Li J."/>
            <person name="Zhao F."/>
            <person name="Cao W."/>
        </authorList>
    </citation>
    <scope>NUCLEOTIDE SEQUENCE</scope>
    <source>
        <strain evidence="12">Rsan-2018</strain>
        <tissue evidence="12">Larvae</tissue>
    </source>
</reference>
<keyword evidence="11" id="KW-0732">Signal</keyword>
<dbReference type="CDD" id="cd00112">
    <property type="entry name" value="LDLa"/>
    <property type="match status" value="3"/>
</dbReference>
<evidence type="ECO:0000313" key="12">
    <source>
        <dbReference type="EMBL" id="KAH7976044.1"/>
    </source>
</evidence>
<dbReference type="InterPro" id="IPR023415">
    <property type="entry name" value="LDLR_class-A_CS"/>
</dbReference>
<keyword evidence="6 9" id="KW-1015">Disulfide bond</keyword>
<accession>A0A9D4T793</accession>
<dbReference type="PRINTS" id="PR00261">
    <property type="entry name" value="LDLRECEPTOR"/>
</dbReference>
<comment type="caution">
    <text evidence="12">The sequence shown here is derived from an EMBL/GenBank/DDBJ whole genome shotgun (WGS) entry which is preliminary data.</text>
</comment>
<evidence type="ECO:0000256" key="3">
    <source>
        <dbReference type="ARBA" id="ARBA00022737"/>
    </source>
</evidence>
<evidence type="ECO:0000256" key="5">
    <source>
        <dbReference type="ARBA" id="ARBA00023136"/>
    </source>
</evidence>